<dbReference type="InterPro" id="IPR050772">
    <property type="entry name" value="Hydratase-Decarb/MhpD_sf"/>
</dbReference>
<gene>
    <name evidence="3" type="ORF">LCGC14_0241760</name>
</gene>
<feature type="domain" description="Fumarylacetoacetase-like C-terminal" evidence="2">
    <location>
        <begin position="78"/>
        <end position="244"/>
    </location>
</feature>
<reference evidence="3" key="1">
    <citation type="journal article" date="2015" name="Nature">
        <title>Complex archaea that bridge the gap between prokaryotes and eukaryotes.</title>
        <authorList>
            <person name="Spang A."/>
            <person name="Saw J.H."/>
            <person name="Jorgensen S.L."/>
            <person name="Zaremba-Niedzwiedzka K."/>
            <person name="Martijn J."/>
            <person name="Lind A.E."/>
            <person name="van Eijk R."/>
            <person name="Schleper C."/>
            <person name="Guy L."/>
            <person name="Ettema T.J."/>
        </authorList>
    </citation>
    <scope>NUCLEOTIDE SEQUENCE</scope>
</reference>
<dbReference type="InterPro" id="IPR011234">
    <property type="entry name" value="Fumarylacetoacetase-like_C"/>
</dbReference>
<dbReference type="PANTHER" id="PTHR30143:SF0">
    <property type="entry name" value="2-KETO-4-PENTENOATE HYDRATASE"/>
    <property type="match status" value="1"/>
</dbReference>
<dbReference type="GO" id="GO:0008684">
    <property type="term" value="F:2-oxopent-4-enoate hydratase activity"/>
    <property type="evidence" value="ECO:0007669"/>
    <property type="project" value="TreeGrafter"/>
</dbReference>
<organism evidence="3">
    <name type="scientific">marine sediment metagenome</name>
    <dbReference type="NCBI Taxonomy" id="412755"/>
    <lineage>
        <taxon>unclassified sequences</taxon>
        <taxon>metagenomes</taxon>
        <taxon>ecological metagenomes</taxon>
    </lineage>
</organism>
<proteinExistence type="predicted"/>
<evidence type="ECO:0000259" key="2">
    <source>
        <dbReference type="Pfam" id="PF01557"/>
    </source>
</evidence>
<protein>
    <recommendedName>
        <fullName evidence="2">Fumarylacetoacetase-like C-terminal domain-containing protein</fullName>
    </recommendedName>
</protein>
<name>A0A0F9XBT8_9ZZZZ</name>
<dbReference type="Pfam" id="PF01557">
    <property type="entry name" value="FAA_hydrolase"/>
    <property type="match status" value="1"/>
</dbReference>
<evidence type="ECO:0000313" key="3">
    <source>
        <dbReference type="EMBL" id="KKN89178.1"/>
    </source>
</evidence>
<accession>A0A0F9XBT8</accession>
<sequence length="248" mass="26088">MAHLGLADRLILARNGGLRVPPADMSDSVASASDAYAIQRRVADAVGPVGGFKTGRRPGQDQIMAPIFQKDVRASPAVFTRADIDRIGIELEVGFIVDRPLPDVADADFERRAHDCVSAVAALEIVDTRLTDIDAAPPLLRLADNQLNGAVVIGAPRADWQALDLTTVNARLDLDSQTVLDGRADVPGGDAFATFCALARMIGSHCGGLSPGQVVITGSLNGMPFIERGTPVRGWIDGLGEVAADFPT</sequence>
<dbReference type="Gene3D" id="3.90.850.10">
    <property type="entry name" value="Fumarylacetoacetase-like, C-terminal domain"/>
    <property type="match status" value="1"/>
</dbReference>
<keyword evidence="1" id="KW-0456">Lyase</keyword>
<evidence type="ECO:0000256" key="1">
    <source>
        <dbReference type="ARBA" id="ARBA00023239"/>
    </source>
</evidence>
<dbReference type="SUPFAM" id="SSF56529">
    <property type="entry name" value="FAH"/>
    <property type="match status" value="1"/>
</dbReference>
<comment type="caution">
    <text evidence="3">The sequence shown here is derived from an EMBL/GenBank/DDBJ whole genome shotgun (WGS) entry which is preliminary data.</text>
</comment>
<dbReference type="GO" id="GO:0005737">
    <property type="term" value="C:cytoplasm"/>
    <property type="evidence" value="ECO:0007669"/>
    <property type="project" value="TreeGrafter"/>
</dbReference>
<dbReference type="EMBL" id="LAZR01000122">
    <property type="protein sequence ID" value="KKN89178.1"/>
    <property type="molecule type" value="Genomic_DNA"/>
</dbReference>
<dbReference type="InterPro" id="IPR036663">
    <property type="entry name" value="Fumarylacetoacetase_C_sf"/>
</dbReference>
<dbReference type="AlphaFoldDB" id="A0A0F9XBT8"/>
<dbReference type="PANTHER" id="PTHR30143">
    <property type="entry name" value="ACID HYDRATASE"/>
    <property type="match status" value="1"/>
</dbReference>